<comment type="caution">
    <text evidence="1">The sequence shown here is derived from an EMBL/GenBank/DDBJ whole genome shotgun (WGS) entry which is preliminary data.</text>
</comment>
<gene>
    <name evidence="1" type="ORF">S01H4_42300</name>
</gene>
<protein>
    <submittedName>
        <fullName evidence="1">Uncharacterized protein</fullName>
    </submittedName>
</protein>
<dbReference type="EMBL" id="BART01023216">
    <property type="protein sequence ID" value="GAH04734.1"/>
    <property type="molecule type" value="Genomic_DNA"/>
</dbReference>
<organism evidence="1">
    <name type="scientific">marine sediment metagenome</name>
    <dbReference type="NCBI Taxonomy" id="412755"/>
    <lineage>
        <taxon>unclassified sequences</taxon>
        <taxon>metagenomes</taxon>
        <taxon>ecological metagenomes</taxon>
    </lineage>
</organism>
<name>X1DI75_9ZZZZ</name>
<accession>X1DI75</accession>
<dbReference type="AlphaFoldDB" id="X1DI75"/>
<sequence length="112" mass="13323">MTKGGQYERISDVNVEDTDWADYLIEELVEDCKKLGVNFDSDEVSWSICSRDNCCYVRSCDLDFNWCNEVEIKFWEGRCRNSEFFSISRERGKDVIKYLEDLKKCDAMWKEV</sequence>
<feature type="non-terminal residue" evidence="1">
    <location>
        <position position="112"/>
    </location>
</feature>
<evidence type="ECO:0000313" key="1">
    <source>
        <dbReference type="EMBL" id="GAH04734.1"/>
    </source>
</evidence>
<reference evidence="1" key="1">
    <citation type="journal article" date="2014" name="Front. Microbiol.">
        <title>High frequency of phylogenetically diverse reductive dehalogenase-homologous genes in deep subseafloor sedimentary metagenomes.</title>
        <authorList>
            <person name="Kawai M."/>
            <person name="Futagami T."/>
            <person name="Toyoda A."/>
            <person name="Takaki Y."/>
            <person name="Nishi S."/>
            <person name="Hori S."/>
            <person name="Arai W."/>
            <person name="Tsubouchi T."/>
            <person name="Morono Y."/>
            <person name="Uchiyama I."/>
            <person name="Ito T."/>
            <person name="Fujiyama A."/>
            <person name="Inagaki F."/>
            <person name="Takami H."/>
        </authorList>
    </citation>
    <scope>NUCLEOTIDE SEQUENCE</scope>
    <source>
        <strain evidence="1">Expedition CK06-06</strain>
    </source>
</reference>
<proteinExistence type="predicted"/>